<keyword evidence="2" id="KW-1185">Reference proteome</keyword>
<proteinExistence type="predicted"/>
<reference evidence="1 2" key="1">
    <citation type="submission" date="2018-10" db="EMBL/GenBank/DDBJ databases">
        <title>Genomic Encyclopedia of Archaeal and Bacterial Type Strains, Phase II (KMG-II): from individual species to whole genera.</title>
        <authorList>
            <person name="Goeker M."/>
        </authorList>
    </citation>
    <scope>NUCLEOTIDE SEQUENCE [LARGE SCALE GENOMIC DNA]</scope>
    <source>
        <strain evidence="1 2">DSM 25230</strain>
    </source>
</reference>
<dbReference type="EMBL" id="RBIQ01000014">
    <property type="protein sequence ID" value="RKR06462.1"/>
    <property type="molecule type" value="Genomic_DNA"/>
</dbReference>
<protein>
    <recommendedName>
        <fullName evidence="3">Outer membrane protein with beta-barrel domain</fullName>
    </recommendedName>
</protein>
<dbReference type="RefSeq" id="WP_121069300.1">
    <property type="nucleotide sequence ID" value="NZ_RBIQ01000014.1"/>
</dbReference>
<gene>
    <name evidence="1" type="ORF">CLV91_3317</name>
</gene>
<dbReference type="AlphaFoldDB" id="A0A495DS96"/>
<evidence type="ECO:0000313" key="2">
    <source>
        <dbReference type="Proteomes" id="UP000269412"/>
    </source>
</evidence>
<dbReference type="OrthoDB" id="1492374at2"/>
<name>A0A495DS96_9FLAO</name>
<evidence type="ECO:0008006" key="3">
    <source>
        <dbReference type="Google" id="ProtNLM"/>
    </source>
</evidence>
<organism evidence="1 2">
    <name type="scientific">Maribacter vaceletii</name>
    <dbReference type="NCBI Taxonomy" id="1206816"/>
    <lineage>
        <taxon>Bacteria</taxon>
        <taxon>Pseudomonadati</taxon>
        <taxon>Bacteroidota</taxon>
        <taxon>Flavobacteriia</taxon>
        <taxon>Flavobacteriales</taxon>
        <taxon>Flavobacteriaceae</taxon>
        <taxon>Maribacter</taxon>
    </lineage>
</organism>
<accession>A0A495DS96</accession>
<dbReference type="Proteomes" id="UP000269412">
    <property type="component" value="Unassembled WGS sequence"/>
</dbReference>
<sequence length="174" mass="19057">MKKNVFILLFTFVTITLSAQRNVDRTNFRAGLNGGMVIGDFSEDYTFGLGVDMYHHWGVSKALDIGITTGFFNAFGEEEVPSGSVSTESGFDNLQYIPVGASLRIYPGKNVGFKFGSDIGYAVGIDKGNEGALYFRPSLGMDLRDGTNEVNISYFVVNGDVQFSSVVLAYMFLF</sequence>
<comment type="caution">
    <text evidence="1">The sequence shown here is derived from an EMBL/GenBank/DDBJ whole genome shotgun (WGS) entry which is preliminary data.</text>
</comment>
<evidence type="ECO:0000313" key="1">
    <source>
        <dbReference type="EMBL" id="RKR06462.1"/>
    </source>
</evidence>